<dbReference type="PANTHER" id="PTHR21058">
    <property type="entry name" value="6,7-DIMETHYL-8-RIBITYLLUMAZINE SYNTHASE DMRL SYNTHASE LUMAZINE SYNTHASE"/>
    <property type="match status" value="1"/>
</dbReference>
<proteinExistence type="inferred from homology"/>
<keyword evidence="5 7" id="KW-0808">Transferase</keyword>
<evidence type="ECO:0000256" key="1">
    <source>
        <dbReference type="ARBA" id="ARBA00004917"/>
    </source>
</evidence>
<reference evidence="7 8" key="1">
    <citation type="submission" date="2020-08" db="EMBL/GenBank/DDBJ databases">
        <title>Genomic Encyclopedia of Type Strains, Phase IV (KMG-IV): sequencing the most valuable type-strain genomes for metagenomic binning, comparative biology and taxonomic classification.</title>
        <authorList>
            <person name="Goeker M."/>
        </authorList>
    </citation>
    <scope>NUCLEOTIDE SEQUENCE [LARGE SCALE GENOMIC DNA]</scope>
    <source>
        <strain evidence="7 8">DSM 22198</strain>
    </source>
</reference>
<name>A0A7X0B0D9_9PROT</name>
<dbReference type="EC" id="2.5.1.78" evidence="3"/>
<dbReference type="Pfam" id="PF00885">
    <property type="entry name" value="DMRL_synthase"/>
    <property type="match status" value="1"/>
</dbReference>
<dbReference type="UniPathway" id="UPA00275">
    <property type="reaction ID" value="UER00404"/>
</dbReference>
<dbReference type="InterPro" id="IPR034964">
    <property type="entry name" value="LS"/>
</dbReference>
<organism evidence="7 8">
    <name type="scientific">Nitrospirillum iridis</name>
    <dbReference type="NCBI Taxonomy" id="765888"/>
    <lineage>
        <taxon>Bacteria</taxon>
        <taxon>Pseudomonadati</taxon>
        <taxon>Pseudomonadota</taxon>
        <taxon>Alphaproteobacteria</taxon>
        <taxon>Rhodospirillales</taxon>
        <taxon>Azospirillaceae</taxon>
        <taxon>Nitrospirillum</taxon>
    </lineage>
</organism>
<dbReference type="RefSeq" id="WP_343066905.1">
    <property type="nucleotide sequence ID" value="NZ_JACIIZ010000006.1"/>
</dbReference>
<dbReference type="SUPFAM" id="SSF52121">
    <property type="entry name" value="Lumazine synthase"/>
    <property type="match status" value="1"/>
</dbReference>
<dbReference type="Gene3D" id="3.40.50.960">
    <property type="entry name" value="Lumazine/riboflavin synthase"/>
    <property type="match status" value="1"/>
</dbReference>
<dbReference type="InterPro" id="IPR036467">
    <property type="entry name" value="LS/RS_sf"/>
</dbReference>
<evidence type="ECO:0000256" key="3">
    <source>
        <dbReference type="ARBA" id="ARBA00012664"/>
    </source>
</evidence>
<dbReference type="GO" id="GO:0009349">
    <property type="term" value="C:riboflavin synthase complex"/>
    <property type="evidence" value="ECO:0007669"/>
    <property type="project" value="InterPro"/>
</dbReference>
<evidence type="ECO:0000313" key="8">
    <source>
        <dbReference type="Proteomes" id="UP000539175"/>
    </source>
</evidence>
<evidence type="ECO:0000256" key="5">
    <source>
        <dbReference type="ARBA" id="ARBA00022679"/>
    </source>
</evidence>
<comment type="pathway">
    <text evidence="1">Cofactor biosynthesis; riboflavin biosynthesis; riboflavin from 2-hydroxy-3-oxobutyl phosphate and 5-amino-6-(D-ribitylamino)uracil: step 1/2.</text>
</comment>
<sequence>MSKKSGVAIVVGSFHKNECETMLAAAAGAIKERGMDLRAVVRVPGSYEKPLATKRLLLRDDVDAVVVLGIIEHGETAHGRVMGQSVSDALVTLQLEFMKPIGVGIIGPEVFPTQIQPRLVGHAVAAVAAVEVMLAGAESPYEIGA</sequence>
<accession>A0A7X0B0D9</accession>
<keyword evidence="4" id="KW-0686">Riboflavin biosynthesis</keyword>
<comment type="caution">
    <text evidence="7">The sequence shown here is derived from an EMBL/GenBank/DDBJ whole genome shotgun (WGS) entry which is preliminary data.</text>
</comment>
<comment type="catalytic activity">
    <reaction evidence="6">
        <text>(2S)-2-hydroxy-3-oxobutyl phosphate + 5-amino-6-(D-ribitylamino)uracil = 6,7-dimethyl-8-(1-D-ribityl)lumazine + phosphate + 2 H2O + H(+)</text>
        <dbReference type="Rhea" id="RHEA:26152"/>
        <dbReference type="ChEBI" id="CHEBI:15377"/>
        <dbReference type="ChEBI" id="CHEBI:15378"/>
        <dbReference type="ChEBI" id="CHEBI:15934"/>
        <dbReference type="ChEBI" id="CHEBI:43474"/>
        <dbReference type="ChEBI" id="CHEBI:58201"/>
        <dbReference type="ChEBI" id="CHEBI:58830"/>
        <dbReference type="EC" id="2.5.1.78"/>
    </reaction>
</comment>
<dbReference type="PANTHER" id="PTHR21058:SF0">
    <property type="entry name" value="6,7-DIMETHYL-8-RIBITYLLUMAZINE SYNTHASE"/>
    <property type="match status" value="1"/>
</dbReference>
<evidence type="ECO:0000256" key="6">
    <source>
        <dbReference type="ARBA" id="ARBA00048785"/>
    </source>
</evidence>
<dbReference type="EMBL" id="JACIIZ010000006">
    <property type="protein sequence ID" value="MBB6251874.1"/>
    <property type="molecule type" value="Genomic_DNA"/>
</dbReference>
<evidence type="ECO:0000256" key="4">
    <source>
        <dbReference type="ARBA" id="ARBA00022619"/>
    </source>
</evidence>
<evidence type="ECO:0000313" key="7">
    <source>
        <dbReference type="EMBL" id="MBB6251874.1"/>
    </source>
</evidence>
<comment type="similarity">
    <text evidence="2">Belongs to the DMRL synthase family.</text>
</comment>
<dbReference type="GO" id="GO:0000906">
    <property type="term" value="F:6,7-dimethyl-8-ribityllumazine synthase activity"/>
    <property type="evidence" value="ECO:0007669"/>
    <property type="project" value="UniProtKB-EC"/>
</dbReference>
<dbReference type="AlphaFoldDB" id="A0A7X0B0D9"/>
<evidence type="ECO:0000256" key="2">
    <source>
        <dbReference type="ARBA" id="ARBA00007424"/>
    </source>
</evidence>
<dbReference type="Proteomes" id="UP000539175">
    <property type="component" value="Unassembled WGS sequence"/>
</dbReference>
<protein>
    <recommendedName>
        <fullName evidence="3">6,7-dimethyl-8-ribityllumazine synthase</fullName>
        <ecNumber evidence="3">2.5.1.78</ecNumber>
    </recommendedName>
</protein>
<dbReference type="GO" id="GO:0009231">
    <property type="term" value="P:riboflavin biosynthetic process"/>
    <property type="evidence" value="ECO:0007669"/>
    <property type="project" value="UniProtKB-UniPathway"/>
</dbReference>
<gene>
    <name evidence="7" type="ORF">FHS74_002434</name>
</gene>
<keyword evidence="8" id="KW-1185">Reference proteome</keyword>
<dbReference type="InterPro" id="IPR002180">
    <property type="entry name" value="LS/RS"/>
</dbReference>